<organism evidence="1">
    <name type="scientific">marine metagenome</name>
    <dbReference type="NCBI Taxonomy" id="408172"/>
    <lineage>
        <taxon>unclassified sequences</taxon>
        <taxon>metagenomes</taxon>
        <taxon>ecological metagenomes</taxon>
    </lineage>
</organism>
<dbReference type="InterPro" id="IPR009100">
    <property type="entry name" value="AcylCoA_DH/oxidase_NM_dom_sf"/>
</dbReference>
<accession>A0A381Q9H0</accession>
<dbReference type="AlphaFoldDB" id="A0A381Q9H0"/>
<dbReference type="GO" id="GO:0016627">
    <property type="term" value="F:oxidoreductase activity, acting on the CH-CH group of donors"/>
    <property type="evidence" value="ECO:0007669"/>
    <property type="project" value="InterPro"/>
</dbReference>
<name>A0A381Q9H0_9ZZZZ</name>
<dbReference type="EMBL" id="UINC01001261">
    <property type="protein sequence ID" value="SUZ75971.1"/>
    <property type="molecule type" value="Genomic_DNA"/>
</dbReference>
<dbReference type="SUPFAM" id="SSF56645">
    <property type="entry name" value="Acyl-CoA dehydrogenase NM domain-like"/>
    <property type="match status" value="1"/>
</dbReference>
<proteinExistence type="predicted"/>
<dbReference type="InterPro" id="IPR037069">
    <property type="entry name" value="AcylCoA_DH/ox_N_sf"/>
</dbReference>
<protein>
    <submittedName>
        <fullName evidence="1">Uncharacterized protein</fullName>
    </submittedName>
</protein>
<dbReference type="GO" id="GO:0050660">
    <property type="term" value="F:flavin adenine dinucleotide binding"/>
    <property type="evidence" value="ECO:0007669"/>
    <property type="project" value="InterPro"/>
</dbReference>
<sequence>VDVGGQVPAKQLGLIRDAGFHGLFSPTEVGGLGASPETQWAVHEALAGGCLTTSFVWAQHAGPSRAAAETTGPMREEWASLLATGGAQGGVAFAHLNRPGPPILEAHPCDDGWLFSGTAPFVTGWGHIDVVLTAARSGDMIVWAMVDAKDCATLKSRRLSLAAIDSAVTVELSFAEHPVARRCVTSMEQLSDWRERYRRGLRSNGSNPLGVTARATRLLGPSPLDTQLAEAREAINVAPVERLPEARARLGDLCVRATSALVANTGGSALFIEQQAQRLAREALFLLVQGQTPEIKRHHLALLASDGSIPRPDNDD</sequence>
<reference evidence="1" key="1">
    <citation type="submission" date="2018-05" db="EMBL/GenBank/DDBJ databases">
        <authorList>
            <person name="Lanie J.A."/>
            <person name="Ng W.-L."/>
            <person name="Kazmierczak K.M."/>
            <person name="Andrzejewski T.M."/>
            <person name="Davidsen T.M."/>
            <person name="Wayne K.J."/>
            <person name="Tettelin H."/>
            <person name="Glass J.I."/>
            <person name="Rusch D."/>
            <person name="Podicherti R."/>
            <person name="Tsui H.-C.T."/>
            <person name="Winkler M.E."/>
        </authorList>
    </citation>
    <scope>NUCLEOTIDE SEQUENCE</scope>
</reference>
<dbReference type="Gene3D" id="1.10.540.10">
    <property type="entry name" value="Acyl-CoA dehydrogenase/oxidase, N-terminal domain"/>
    <property type="match status" value="1"/>
</dbReference>
<gene>
    <name evidence="1" type="ORF">METZ01_LOCUS28825</name>
</gene>
<feature type="non-terminal residue" evidence="1">
    <location>
        <position position="1"/>
    </location>
</feature>
<evidence type="ECO:0000313" key="1">
    <source>
        <dbReference type="EMBL" id="SUZ75971.1"/>
    </source>
</evidence>